<evidence type="ECO:0000313" key="5">
    <source>
        <dbReference type="EMBL" id="MEZ2737909.1"/>
    </source>
</evidence>
<feature type="region of interest" description="Disordered" evidence="4">
    <location>
        <begin position="52"/>
        <end position="71"/>
    </location>
</feature>
<feature type="binding site" evidence="3">
    <location>
        <position position="18"/>
    </location>
    <ligand>
        <name>Zn(2+)</name>
        <dbReference type="ChEBI" id="CHEBI:29105"/>
    </ligand>
</feature>
<feature type="binding site" evidence="3">
    <location>
        <position position="34"/>
    </location>
    <ligand>
        <name>Zn(2+)</name>
        <dbReference type="ChEBI" id="CHEBI:29105"/>
    </ligand>
</feature>
<evidence type="ECO:0000256" key="1">
    <source>
        <dbReference type="ARBA" id="ARBA00022723"/>
    </source>
</evidence>
<dbReference type="SUPFAM" id="SSF57716">
    <property type="entry name" value="Glucocorticoid receptor-like (DNA-binding domain)"/>
    <property type="match status" value="1"/>
</dbReference>
<comment type="function">
    <text evidence="3">Inhibits all the catalytic activities of DNA gyrase by preventing its interaction with DNA. Acts by binding directly to the C-terminal domain of GyrB, which probably disrupts DNA binding by the gyrase.</text>
</comment>
<evidence type="ECO:0000256" key="2">
    <source>
        <dbReference type="ARBA" id="ARBA00022833"/>
    </source>
</evidence>
<evidence type="ECO:0000256" key="4">
    <source>
        <dbReference type="SAM" id="MobiDB-lite"/>
    </source>
</evidence>
<dbReference type="RefSeq" id="WP_370890120.1">
    <property type="nucleotide sequence ID" value="NZ_JBGJLR010000001.1"/>
</dbReference>
<proteinExistence type="inferred from homology"/>
<evidence type="ECO:0000313" key="6">
    <source>
        <dbReference type="Proteomes" id="UP001567350"/>
    </source>
</evidence>
<feature type="binding site" evidence="3">
    <location>
        <position position="15"/>
    </location>
    <ligand>
        <name>Zn(2+)</name>
        <dbReference type="ChEBI" id="CHEBI:29105"/>
    </ligand>
</feature>
<sequence>MSENIAPNTPPTVSCPTCGGPSLFAPSNPSRPFCSVRCKDIDLGAWAAEAFRVPAPPPQDNPFGDPRTESD</sequence>
<reference evidence="5 6" key="1">
    <citation type="submission" date="2024-08" db="EMBL/GenBank/DDBJ databases">
        <authorList>
            <person name="Feng Z."/>
            <person name="Ronholm J."/>
        </authorList>
    </citation>
    <scope>NUCLEOTIDE SEQUENCE [LARGE SCALE GENOMIC DNA]</scope>
    <source>
        <strain evidence="5 6">4-AB0-8</strain>
    </source>
</reference>
<comment type="cofactor">
    <cofactor evidence="3">
        <name>Zn(2+)</name>
        <dbReference type="ChEBI" id="CHEBI:29105"/>
    </cofactor>
    <text evidence="3">Binds 1 zinc ion.</text>
</comment>
<dbReference type="Proteomes" id="UP001567350">
    <property type="component" value="Unassembled WGS sequence"/>
</dbReference>
<comment type="caution">
    <text evidence="5">The sequence shown here is derived from an EMBL/GenBank/DDBJ whole genome shotgun (WGS) entry which is preliminary data.</text>
</comment>
<keyword evidence="6" id="KW-1185">Reference proteome</keyword>
<accession>A0ABV4IAI6</accession>
<organism evidence="5 6">
    <name type="scientific">Comamonas jiangduensis</name>
    <dbReference type="NCBI Taxonomy" id="1194168"/>
    <lineage>
        <taxon>Bacteria</taxon>
        <taxon>Pseudomonadati</taxon>
        <taxon>Pseudomonadota</taxon>
        <taxon>Betaproteobacteria</taxon>
        <taxon>Burkholderiales</taxon>
        <taxon>Comamonadaceae</taxon>
        <taxon>Comamonas</taxon>
    </lineage>
</organism>
<feature type="binding site" evidence="3">
    <location>
        <position position="38"/>
    </location>
    <ligand>
        <name>Zn(2+)</name>
        <dbReference type="ChEBI" id="CHEBI:29105"/>
    </ligand>
</feature>
<comment type="subunit">
    <text evidence="3">Interacts with GyrB.</text>
</comment>
<dbReference type="PANTHER" id="PTHR36150">
    <property type="entry name" value="DNA GYRASE INHIBITOR YACG"/>
    <property type="match status" value="1"/>
</dbReference>
<dbReference type="Pfam" id="PF03884">
    <property type="entry name" value="YacG"/>
    <property type="match status" value="1"/>
</dbReference>
<name>A0ABV4IAI6_9BURK</name>
<dbReference type="HAMAP" id="MF_00649">
    <property type="entry name" value="DNA_gyrase_inhibitor_YacG"/>
    <property type="match status" value="1"/>
</dbReference>
<keyword evidence="2 3" id="KW-0862">Zinc</keyword>
<gene>
    <name evidence="3" type="primary">yacG</name>
    <name evidence="5" type="ORF">ACBP88_00305</name>
</gene>
<dbReference type="InterPro" id="IPR013088">
    <property type="entry name" value="Znf_NHR/GATA"/>
</dbReference>
<evidence type="ECO:0000256" key="3">
    <source>
        <dbReference type="HAMAP-Rule" id="MF_00649"/>
    </source>
</evidence>
<dbReference type="Gene3D" id="3.30.50.10">
    <property type="entry name" value="Erythroid Transcription Factor GATA-1, subunit A"/>
    <property type="match status" value="1"/>
</dbReference>
<protein>
    <recommendedName>
        <fullName evidence="3">DNA gyrase inhibitor YacG</fullName>
    </recommendedName>
</protein>
<dbReference type="EMBL" id="JBGJLR010000001">
    <property type="protein sequence ID" value="MEZ2737909.1"/>
    <property type="molecule type" value="Genomic_DNA"/>
</dbReference>
<dbReference type="PANTHER" id="PTHR36150:SF1">
    <property type="entry name" value="DNA GYRASE INHIBITOR YACG"/>
    <property type="match status" value="1"/>
</dbReference>
<keyword evidence="1 3" id="KW-0479">Metal-binding</keyword>
<comment type="similarity">
    <text evidence="3">Belongs to the DNA gyrase inhibitor YacG family.</text>
</comment>
<dbReference type="InterPro" id="IPR005584">
    <property type="entry name" value="DNA_gyrase_inhibitor_YacG"/>
</dbReference>